<keyword evidence="1" id="KW-1133">Transmembrane helix</keyword>
<dbReference type="STRING" id="1227497.C491_18049"/>
<keyword evidence="1" id="KW-0812">Transmembrane</keyword>
<name>L9WYI3_9EURY</name>
<gene>
    <name evidence="2" type="ORF">C491_18049</name>
</gene>
<dbReference type="AlphaFoldDB" id="L9WYI3"/>
<organism evidence="2 3">
    <name type="scientific">Natronococcus amylolyticus DSM 10524</name>
    <dbReference type="NCBI Taxonomy" id="1227497"/>
    <lineage>
        <taxon>Archaea</taxon>
        <taxon>Methanobacteriati</taxon>
        <taxon>Methanobacteriota</taxon>
        <taxon>Stenosarchaea group</taxon>
        <taxon>Halobacteria</taxon>
        <taxon>Halobacteriales</taxon>
        <taxon>Natrialbaceae</taxon>
        <taxon>Natronococcus</taxon>
    </lineage>
</organism>
<evidence type="ECO:0000313" key="2">
    <source>
        <dbReference type="EMBL" id="ELY54530.1"/>
    </source>
</evidence>
<dbReference type="Proteomes" id="UP000011688">
    <property type="component" value="Unassembled WGS sequence"/>
</dbReference>
<keyword evidence="3" id="KW-1185">Reference proteome</keyword>
<accession>L9WYI3</accession>
<proteinExistence type="predicted"/>
<protein>
    <submittedName>
        <fullName evidence="2">Uncharacterized protein</fullName>
    </submittedName>
</protein>
<sequence>MTNREISNKYGRYPYILLIVIFAAFILTGKTQFARYRTLVGERTLSRLTLFLAVGVESLLRNGEMKRSLNVDTNMVFNSIPRTMRVRCTLCRRTIPDRSLQRVCECGWCMDPNCRRNHESFCPVHGEDRWLGAVEI</sequence>
<evidence type="ECO:0000256" key="1">
    <source>
        <dbReference type="SAM" id="Phobius"/>
    </source>
</evidence>
<comment type="caution">
    <text evidence="2">The sequence shown here is derived from an EMBL/GenBank/DDBJ whole genome shotgun (WGS) entry which is preliminary data.</text>
</comment>
<feature type="transmembrane region" description="Helical" evidence="1">
    <location>
        <begin position="12"/>
        <end position="29"/>
    </location>
</feature>
<evidence type="ECO:0000313" key="3">
    <source>
        <dbReference type="Proteomes" id="UP000011688"/>
    </source>
</evidence>
<dbReference type="OrthoDB" id="189635at2157"/>
<dbReference type="EMBL" id="AOIB01000036">
    <property type="protein sequence ID" value="ELY54530.1"/>
    <property type="molecule type" value="Genomic_DNA"/>
</dbReference>
<reference evidence="2 3" key="1">
    <citation type="journal article" date="2014" name="PLoS Genet.">
        <title>Phylogenetically driven sequencing of extremely halophilic archaea reveals strategies for static and dynamic osmo-response.</title>
        <authorList>
            <person name="Becker E.A."/>
            <person name="Seitzer P.M."/>
            <person name="Tritt A."/>
            <person name="Larsen D."/>
            <person name="Krusor M."/>
            <person name="Yao A.I."/>
            <person name="Wu D."/>
            <person name="Madern D."/>
            <person name="Eisen J.A."/>
            <person name="Darling A.E."/>
            <person name="Facciotti M.T."/>
        </authorList>
    </citation>
    <scope>NUCLEOTIDE SEQUENCE [LARGE SCALE GENOMIC DNA]</scope>
    <source>
        <strain evidence="2 3">DSM 10524</strain>
    </source>
</reference>
<dbReference type="RefSeq" id="WP_005558758.1">
    <property type="nucleotide sequence ID" value="NZ_AOIB01000036.1"/>
</dbReference>
<keyword evidence="1" id="KW-0472">Membrane</keyword>